<dbReference type="EMBL" id="MW699926">
    <property type="protein sequence ID" value="QVT15606.1"/>
    <property type="molecule type" value="Genomic_DNA"/>
</dbReference>
<dbReference type="EC" id="7.1.1.2" evidence="1"/>
<accession>A0A8E6TSQ8</accession>
<name>A0A8E6TSQ8_9CRUS</name>
<organism evidence="2">
    <name type="scientific">Daphnia mitsukuri</name>
    <dbReference type="NCBI Taxonomy" id="1969737"/>
    <lineage>
        <taxon>Eukaryota</taxon>
        <taxon>Metazoa</taxon>
        <taxon>Ecdysozoa</taxon>
        <taxon>Arthropoda</taxon>
        <taxon>Crustacea</taxon>
        <taxon>Branchiopoda</taxon>
        <taxon>Diplostraca</taxon>
        <taxon>Cladocera</taxon>
        <taxon>Anomopoda</taxon>
        <taxon>Daphniidae</taxon>
        <taxon>Daphnia</taxon>
    </lineage>
</organism>
<dbReference type="GO" id="GO:0031966">
    <property type="term" value="C:mitochondrial membrane"/>
    <property type="evidence" value="ECO:0007669"/>
    <property type="project" value="UniProtKB-SubCell"/>
</dbReference>
<evidence type="ECO:0000256" key="1">
    <source>
        <dbReference type="RuleBase" id="RU003640"/>
    </source>
</evidence>
<dbReference type="GO" id="GO:0030964">
    <property type="term" value="C:NADH dehydrogenase complex"/>
    <property type="evidence" value="ECO:0007669"/>
    <property type="project" value="TreeGrafter"/>
</dbReference>
<dbReference type="Pfam" id="PF00507">
    <property type="entry name" value="Oxidored_q4"/>
    <property type="match status" value="1"/>
</dbReference>
<comment type="catalytic activity">
    <reaction evidence="1">
        <text>a ubiquinone + NADH + 5 H(+)(in) = a ubiquinol + NAD(+) + 4 H(+)(out)</text>
        <dbReference type="Rhea" id="RHEA:29091"/>
        <dbReference type="Rhea" id="RHEA-COMP:9565"/>
        <dbReference type="Rhea" id="RHEA-COMP:9566"/>
        <dbReference type="ChEBI" id="CHEBI:15378"/>
        <dbReference type="ChEBI" id="CHEBI:16389"/>
        <dbReference type="ChEBI" id="CHEBI:17976"/>
        <dbReference type="ChEBI" id="CHEBI:57540"/>
        <dbReference type="ChEBI" id="CHEBI:57945"/>
        <dbReference type="EC" id="7.1.1.2"/>
    </reaction>
</comment>
<keyword evidence="1" id="KW-0679">Respiratory chain</keyword>
<feature type="transmembrane region" description="Helical" evidence="1">
    <location>
        <begin position="87"/>
        <end position="105"/>
    </location>
</feature>
<comment type="function">
    <text evidence="1">Core subunit of the mitochondrial membrane respiratory chain NADH dehydrogenase (Complex I) which catalyzes electron transfer from NADH through the respiratory chain, using ubiquinone as an electron acceptor. Essential for the catalytic activity of complex I.</text>
</comment>
<keyword evidence="1" id="KW-0812">Transmembrane</keyword>
<keyword evidence="1" id="KW-0472">Membrane</keyword>
<proteinExistence type="inferred from homology"/>
<evidence type="ECO:0000313" key="2">
    <source>
        <dbReference type="EMBL" id="QVT15606.1"/>
    </source>
</evidence>
<keyword evidence="1" id="KW-0813">Transport</keyword>
<sequence>MFQLMIFIPLILLISLVVLLLSLITSKSSKMNREKSSPFECGFDTNSNQRLPFSLRFFLVTIIFLIFDVEIVIMFPAIQSIFTSQELHWNFIFISFLIILMGGLFHEWKQGSLEWSV</sequence>
<dbReference type="GO" id="GO:0008137">
    <property type="term" value="F:NADH dehydrogenase (ubiquinone) activity"/>
    <property type="evidence" value="ECO:0007669"/>
    <property type="project" value="UniProtKB-UniRule"/>
</dbReference>
<dbReference type="PANTHER" id="PTHR11058">
    <property type="entry name" value="NADH-UBIQUINONE OXIDOREDUCTASE CHAIN 3"/>
    <property type="match status" value="1"/>
</dbReference>
<feature type="transmembrane region" description="Helical" evidence="1">
    <location>
        <begin position="6"/>
        <end position="25"/>
    </location>
</feature>
<gene>
    <name evidence="2" type="primary">nad3</name>
</gene>
<keyword evidence="1 2" id="KW-0496">Mitochondrion</keyword>
<dbReference type="PANTHER" id="PTHR11058:SF9">
    <property type="entry name" value="NADH-UBIQUINONE OXIDOREDUCTASE CHAIN 3"/>
    <property type="match status" value="1"/>
</dbReference>
<feature type="transmembrane region" description="Helical" evidence="1">
    <location>
        <begin position="57"/>
        <end position="81"/>
    </location>
</feature>
<geneLocation type="mitochondrion" evidence="2"/>
<comment type="subcellular location">
    <subcellularLocation>
        <location evidence="1">Mitochondrion membrane</location>
        <topology evidence="1">Multi-pass membrane protein</topology>
    </subcellularLocation>
</comment>
<protein>
    <recommendedName>
        <fullName evidence="1">NADH-ubiquinone oxidoreductase chain 3</fullName>
        <ecNumber evidence="1">7.1.1.2</ecNumber>
    </recommendedName>
</protein>
<reference evidence="2" key="1">
    <citation type="submission" date="2021-03" db="EMBL/GenBank/DDBJ databases">
        <authorList>
            <person name="Gu Y.-L."/>
            <person name="Sun C.-H."/>
            <person name="Liu P."/>
            <person name="Han B.-P."/>
        </authorList>
    </citation>
    <scope>NUCLEOTIDE SEQUENCE</scope>
</reference>
<keyword evidence="1" id="KW-1278">Translocase</keyword>
<dbReference type="AlphaFoldDB" id="A0A8E6TSQ8"/>
<keyword evidence="1" id="KW-0249">Electron transport</keyword>
<keyword evidence="1" id="KW-0830">Ubiquinone</keyword>
<keyword evidence="1" id="KW-0520">NAD</keyword>
<keyword evidence="1" id="KW-1133">Transmembrane helix</keyword>
<dbReference type="InterPro" id="IPR000440">
    <property type="entry name" value="NADH_UbQ/plastoQ_OxRdtase_su3"/>
</dbReference>
<comment type="similarity">
    <text evidence="1">Belongs to the complex I subunit 3 family.</text>
</comment>